<dbReference type="OrthoDB" id="421327at2759"/>
<evidence type="ECO:0000256" key="4">
    <source>
        <dbReference type="ARBA" id="ARBA00023004"/>
    </source>
</evidence>
<evidence type="ECO:0000256" key="6">
    <source>
        <dbReference type="ARBA" id="ARBA00023128"/>
    </source>
</evidence>
<evidence type="ECO:0000256" key="8">
    <source>
        <dbReference type="SAM" id="Coils"/>
    </source>
</evidence>
<dbReference type="InterPro" id="IPR015324">
    <property type="entry name" value="Ribosomal_Rsm22-like"/>
</dbReference>
<keyword evidence="3" id="KW-0809">Transit peptide</keyword>
<feature type="compositionally biased region" description="Basic residues" evidence="9">
    <location>
        <begin position="574"/>
        <end position="585"/>
    </location>
</feature>
<proteinExistence type="predicted"/>
<feature type="coiled-coil region" evidence="8">
    <location>
        <begin position="361"/>
        <end position="395"/>
    </location>
</feature>
<evidence type="ECO:0000313" key="11">
    <source>
        <dbReference type="Proteomes" id="UP000684084"/>
    </source>
</evidence>
<comment type="subcellular location">
    <subcellularLocation>
        <location evidence="1">Mitochondrion</location>
    </subcellularLocation>
</comment>
<keyword evidence="6" id="KW-0496">Mitochondrion</keyword>
<keyword evidence="8" id="KW-0175">Coiled coil</keyword>
<evidence type="ECO:0000256" key="5">
    <source>
        <dbReference type="ARBA" id="ARBA00023014"/>
    </source>
</evidence>
<dbReference type="GO" id="GO:0046872">
    <property type="term" value="F:metal ion binding"/>
    <property type="evidence" value="ECO:0007669"/>
    <property type="project" value="UniProtKB-KW"/>
</dbReference>
<dbReference type="Pfam" id="PF09243">
    <property type="entry name" value="Rsm22"/>
    <property type="match status" value="1"/>
</dbReference>
<protein>
    <recommendedName>
        <fullName evidence="12">Rsm22-domain-containing protein</fullName>
    </recommendedName>
</protein>
<evidence type="ECO:0000256" key="9">
    <source>
        <dbReference type="SAM" id="MobiDB-lite"/>
    </source>
</evidence>
<feature type="region of interest" description="Disordered" evidence="9">
    <location>
        <begin position="540"/>
        <end position="585"/>
    </location>
</feature>
<dbReference type="GO" id="GO:0005763">
    <property type="term" value="C:mitochondrial small ribosomal subunit"/>
    <property type="evidence" value="ECO:0007669"/>
    <property type="project" value="TreeGrafter"/>
</dbReference>
<evidence type="ECO:0008006" key="12">
    <source>
        <dbReference type="Google" id="ProtNLM"/>
    </source>
</evidence>
<sequence>MSSGWMYGHYAPMPRLEGLPPLKHGHVRVKSDGLSNLLPRFKYNAFIRHHYDNSSITNFPTKSPIKEEYFDNLTKDKAFRQVLDDINKVLSSASINDSLRKIEEYEEDNPYVRKSPAAIFGTKRIGWVILPDWLNEAVLEIVKEHDKEMIKHDANRIYQSLRSTTGYDPKFDVDFKDPIMGPCKSARNAFKRFVLENEVKPHVLEYGTREAMAYIAGYLPISYGPIFNVLTELKSRIPDFSPQSVMDFGTGPGTAIWVSHNIWDKHVPNFLGIDISESMLRTAEKLLSFQPKEDRIKNIEFKRYLSYEPHQLKHDLVISAFTLNELPNDNIRETVLESLWNRTNDLLVLIENGTPAGFKIIAEARKRILNINKQNNEVESTIDNLEDETKSITKHGAHVVAPCPHDGICPLIKSRNWCHFSQRINRPLYLMQTKNVKNHNFEDSKYCYVILRKGQRPKLLTEFTSTNADKPSDNKRDLTVEAYHWSRLVMPPMKRSAHVVLDYCSKTGYIERGIIPKSQGKVPYRDARKSIWGDLFPHEPKKPAVRRHAPQYIEQVDVKSKEKDKVRIPSGQRSSKKINNKKREA</sequence>
<accession>A0A915ZE40</accession>
<comment type="function">
    <text evidence="7">Mitochondrial ribosome (mitoribosome) assembly factor. Binds at the interface of the head and body domains of the mitochondrial small ribosomal subunit (mt-SSU), occluding the mRNA channel and preventing compaction of the head domain towards the body. Probable inactive methyltransferase: retains the characteristic folding and ability to bind S-adenosyl-L-methionine, but it probably lost its methyltransferase activity.</text>
</comment>
<dbReference type="PANTHER" id="PTHR13184:SF5">
    <property type="entry name" value="METHYLTRANSFERASE-LIKE PROTEIN 17, MITOCHONDRIAL"/>
    <property type="match status" value="1"/>
</dbReference>
<evidence type="ECO:0000256" key="2">
    <source>
        <dbReference type="ARBA" id="ARBA00022723"/>
    </source>
</evidence>
<evidence type="ECO:0000256" key="7">
    <source>
        <dbReference type="ARBA" id="ARBA00045681"/>
    </source>
</evidence>
<dbReference type="GO" id="GO:0006412">
    <property type="term" value="P:translation"/>
    <property type="evidence" value="ECO:0007669"/>
    <property type="project" value="InterPro"/>
</dbReference>
<dbReference type="GO" id="GO:0003735">
    <property type="term" value="F:structural constituent of ribosome"/>
    <property type="evidence" value="ECO:0007669"/>
    <property type="project" value="TreeGrafter"/>
</dbReference>
<gene>
    <name evidence="10" type="ORF">CHRIB12_LOCUS13647</name>
</gene>
<dbReference type="Proteomes" id="UP000684084">
    <property type="component" value="Unassembled WGS sequence"/>
</dbReference>
<evidence type="ECO:0000313" key="10">
    <source>
        <dbReference type="EMBL" id="CAB5372662.1"/>
    </source>
</evidence>
<keyword evidence="5" id="KW-0411">Iron-sulfur</keyword>
<comment type="caution">
    <text evidence="10">The sequence shown here is derived from an EMBL/GenBank/DDBJ whole genome shotgun (WGS) entry which is preliminary data.</text>
</comment>
<evidence type="ECO:0000256" key="3">
    <source>
        <dbReference type="ARBA" id="ARBA00022946"/>
    </source>
</evidence>
<dbReference type="InterPro" id="IPR052571">
    <property type="entry name" value="Mt_RNA_Methyltransferase"/>
</dbReference>
<dbReference type="GO" id="GO:0008168">
    <property type="term" value="F:methyltransferase activity"/>
    <property type="evidence" value="ECO:0007669"/>
    <property type="project" value="InterPro"/>
</dbReference>
<evidence type="ECO:0000256" key="1">
    <source>
        <dbReference type="ARBA" id="ARBA00004173"/>
    </source>
</evidence>
<feature type="compositionally biased region" description="Basic and acidic residues" evidence="9">
    <location>
        <begin position="556"/>
        <end position="567"/>
    </location>
</feature>
<keyword evidence="4" id="KW-0408">Iron</keyword>
<dbReference type="InterPro" id="IPR016522">
    <property type="entry name" value="RSM22_mit_bud"/>
</dbReference>
<keyword evidence="2" id="KW-0479">Metal-binding</keyword>
<reference evidence="10" key="1">
    <citation type="submission" date="2020-05" db="EMBL/GenBank/DDBJ databases">
        <authorList>
            <person name="Rincon C."/>
            <person name="Sanders R I."/>
            <person name="Robbins C."/>
            <person name="Chaturvedi A."/>
        </authorList>
    </citation>
    <scope>NUCLEOTIDE SEQUENCE</scope>
    <source>
        <strain evidence="10">CHB12</strain>
    </source>
</reference>
<dbReference type="PANTHER" id="PTHR13184">
    <property type="entry name" value="37S RIBOSOMAL PROTEIN S22"/>
    <property type="match status" value="1"/>
</dbReference>
<organism evidence="10 11">
    <name type="scientific">Rhizophagus irregularis</name>
    <dbReference type="NCBI Taxonomy" id="588596"/>
    <lineage>
        <taxon>Eukaryota</taxon>
        <taxon>Fungi</taxon>
        <taxon>Fungi incertae sedis</taxon>
        <taxon>Mucoromycota</taxon>
        <taxon>Glomeromycotina</taxon>
        <taxon>Glomeromycetes</taxon>
        <taxon>Glomerales</taxon>
        <taxon>Glomeraceae</taxon>
        <taxon>Rhizophagus</taxon>
    </lineage>
</organism>
<dbReference type="EMBL" id="CAGKOT010000031">
    <property type="protein sequence ID" value="CAB5372662.1"/>
    <property type="molecule type" value="Genomic_DNA"/>
</dbReference>
<dbReference type="PIRSF" id="PIRSF007797">
    <property type="entry name" value="RSM22"/>
    <property type="match status" value="1"/>
</dbReference>
<dbReference type="AlphaFoldDB" id="A0A915ZE40"/>
<dbReference type="GO" id="GO:0051536">
    <property type="term" value="F:iron-sulfur cluster binding"/>
    <property type="evidence" value="ECO:0007669"/>
    <property type="project" value="UniProtKB-KW"/>
</dbReference>
<dbReference type="VEuPathDB" id="FungiDB:RhiirFUN_020299"/>
<name>A0A915ZE40_9GLOM</name>